<keyword evidence="2" id="KW-0813">Transport</keyword>
<comment type="caution">
    <text evidence="9">The sequence shown here is derived from an EMBL/GenBank/DDBJ whole genome shotgun (WGS) entry which is preliminary data.</text>
</comment>
<dbReference type="Pfam" id="PF07690">
    <property type="entry name" value="MFS_1"/>
    <property type="match status" value="1"/>
</dbReference>
<gene>
    <name evidence="9" type="ORF">IW256_000231</name>
</gene>
<evidence type="ECO:0000313" key="9">
    <source>
        <dbReference type="EMBL" id="MBG6086118.1"/>
    </source>
</evidence>
<comment type="subcellular location">
    <subcellularLocation>
        <location evidence="1">Cell membrane</location>
        <topology evidence="1">Multi-pass membrane protein</topology>
    </subcellularLocation>
</comment>
<keyword evidence="4 7" id="KW-0812">Transmembrane</keyword>
<feature type="transmembrane region" description="Helical" evidence="7">
    <location>
        <begin position="109"/>
        <end position="130"/>
    </location>
</feature>
<dbReference type="InterPro" id="IPR036259">
    <property type="entry name" value="MFS_trans_sf"/>
</dbReference>
<protein>
    <submittedName>
        <fullName evidence="9">EmrB/QacA subfamily drug resistance transporter</fullName>
    </submittedName>
</protein>
<feature type="transmembrane region" description="Helical" evidence="7">
    <location>
        <begin position="84"/>
        <end position="103"/>
    </location>
</feature>
<dbReference type="SUPFAM" id="SSF103473">
    <property type="entry name" value="MFS general substrate transporter"/>
    <property type="match status" value="1"/>
</dbReference>
<dbReference type="GO" id="GO:0005886">
    <property type="term" value="C:plasma membrane"/>
    <property type="evidence" value="ECO:0007669"/>
    <property type="project" value="UniProtKB-SubCell"/>
</dbReference>
<dbReference type="InterPro" id="IPR011701">
    <property type="entry name" value="MFS"/>
</dbReference>
<dbReference type="Gene3D" id="1.20.1720.10">
    <property type="entry name" value="Multidrug resistance protein D"/>
    <property type="match status" value="1"/>
</dbReference>
<sequence length="515" mass="53414">MAGSSMADTGPPPLRWVSLAAICTAAGMVWLAFGDLGVALPVIADEFTTSLSTLQWANNAFSLVTGALVIAAGRFGDIFGRRRMLVLGLVLLAAFSVLAALAPGAGWLVVGRGLMGVGAALILPASLALIPPEFSGRAEITAFGIWQAVAWGGLSIGPAISGGVTEALGWRWLFWINLPLAAVTLVAVRLTTRESRDPGASRRVDWLGLACIGAAVFALLYALTEGPAAGWTDPVVVGLFAATVVFAVAWFHVERRARDPLVDLRLFRRRTYDGALTANLTMNLAFSGMSFLLVLWLENTRGYSPVEAGLLMLPATFGVFAFIPLGGRMDARRGGRPPAVGGLVVAAAGLFLLGFLGTETRVWFPVALFIIGLGLGLVSTPVANTAVGDVPRDLAGTAAGVFKMSSMLGGALGVAVLTAFARGLTENAAAGAVARSGLTSAEIAQAREALVNSSSFKDALASLPPDLRAAVVRAVTDAFDTGVARTMVATAILTLAATVLAFFLWPRGVEKPTPE</sequence>
<dbReference type="AlphaFoldDB" id="A0A931GG92"/>
<dbReference type="EMBL" id="JADOUA010000001">
    <property type="protein sequence ID" value="MBG6086118.1"/>
    <property type="molecule type" value="Genomic_DNA"/>
</dbReference>
<reference evidence="9" key="1">
    <citation type="submission" date="2020-11" db="EMBL/GenBank/DDBJ databases">
        <title>Sequencing the genomes of 1000 actinobacteria strains.</title>
        <authorList>
            <person name="Klenk H.-P."/>
        </authorList>
    </citation>
    <scope>NUCLEOTIDE SEQUENCE</scope>
    <source>
        <strain evidence="9">DSM 43175</strain>
    </source>
</reference>
<feature type="transmembrane region" description="Helical" evidence="7">
    <location>
        <begin position="487"/>
        <end position="505"/>
    </location>
</feature>
<feature type="transmembrane region" description="Helical" evidence="7">
    <location>
        <begin position="308"/>
        <end position="327"/>
    </location>
</feature>
<dbReference type="RefSeq" id="WP_197009167.1">
    <property type="nucleotide sequence ID" value="NZ_BAABES010000017.1"/>
</dbReference>
<dbReference type="Proteomes" id="UP000614047">
    <property type="component" value="Unassembled WGS sequence"/>
</dbReference>
<evidence type="ECO:0000313" key="10">
    <source>
        <dbReference type="Proteomes" id="UP000614047"/>
    </source>
</evidence>
<feature type="domain" description="Major facilitator superfamily (MFS) profile" evidence="8">
    <location>
        <begin position="18"/>
        <end position="509"/>
    </location>
</feature>
<proteinExistence type="predicted"/>
<evidence type="ECO:0000259" key="8">
    <source>
        <dbReference type="PROSITE" id="PS50850"/>
    </source>
</evidence>
<feature type="transmembrane region" description="Helical" evidence="7">
    <location>
        <begin position="339"/>
        <end position="356"/>
    </location>
</feature>
<feature type="transmembrane region" description="Helical" evidence="7">
    <location>
        <begin position="274"/>
        <end position="296"/>
    </location>
</feature>
<feature type="transmembrane region" description="Helical" evidence="7">
    <location>
        <begin position="362"/>
        <end position="382"/>
    </location>
</feature>
<evidence type="ECO:0000256" key="5">
    <source>
        <dbReference type="ARBA" id="ARBA00022989"/>
    </source>
</evidence>
<dbReference type="CDD" id="cd17321">
    <property type="entry name" value="MFS_MMR_MDR_like"/>
    <property type="match status" value="1"/>
</dbReference>
<evidence type="ECO:0000256" key="6">
    <source>
        <dbReference type="ARBA" id="ARBA00023136"/>
    </source>
</evidence>
<name>A0A931GG92_9ACTN</name>
<keyword evidence="5 7" id="KW-1133">Transmembrane helix</keyword>
<evidence type="ECO:0000256" key="3">
    <source>
        <dbReference type="ARBA" id="ARBA00022475"/>
    </source>
</evidence>
<keyword evidence="10" id="KW-1185">Reference proteome</keyword>
<dbReference type="PANTHER" id="PTHR42718">
    <property type="entry name" value="MAJOR FACILITATOR SUPERFAMILY MULTIDRUG TRANSPORTER MFSC"/>
    <property type="match status" value="1"/>
</dbReference>
<feature type="transmembrane region" description="Helical" evidence="7">
    <location>
        <begin position="12"/>
        <end position="33"/>
    </location>
</feature>
<organism evidence="9 10">
    <name type="scientific">Actinomadura viridis</name>
    <dbReference type="NCBI Taxonomy" id="58110"/>
    <lineage>
        <taxon>Bacteria</taxon>
        <taxon>Bacillati</taxon>
        <taxon>Actinomycetota</taxon>
        <taxon>Actinomycetes</taxon>
        <taxon>Streptosporangiales</taxon>
        <taxon>Thermomonosporaceae</taxon>
        <taxon>Actinomadura</taxon>
    </lineage>
</organism>
<feature type="transmembrane region" description="Helical" evidence="7">
    <location>
        <begin position="235"/>
        <end position="253"/>
    </location>
</feature>
<dbReference type="PANTHER" id="PTHR42718:SF46">
    <property type="entry name" value="BLR6921 PROTEIN"/>
    <property type="match status" value="1"/>
</dbReference>
<evidence type="ECO:0000256" key="2">
    <source>
        <dbReference type="ARBA" id="ARBA00022448"/>
    </source>
</evidence>
<keyword evidence="6 7" id="KW-0472">Membrane</keyword>
<keyword evidence="3" id="KW-1003">Cell membrane</keyword>
<feature type="transmembrane region" description="Helical" evidence="7">
    <location>
        <begin position="204"/>
        <end position="223"/>
    </location>
</feature>
<evidence type="ECO:0000256" key="1">
    <source>
        <dbReference type="ARBA" id="ARBA00004651"/>
    </source>
</evidence>
<evidence type="ECO:0000256" key="4">
    <source>
        <dbReference type="ARBA" id="ARBA00022692"/>
    </source>
</evidence>
<accession>A0A931GG92</accession>
<feature type="transmembrane region" description="Helical" evidence="7">
    <location>
        <begin position="142"/>
        <end position="160"/>
    </location>
</feature>
<dbReference type="PROSITE" id="PS50850">
    <property type="entry name" value="MFS"/>
    <property type="match status" value="1"/>
</dbReference>
<dbReference type="GO" id="GO:0022857">
    <property type="term" value="F:transmembrane transporter activity"/>
    <property type="evidence" value="ECO:0007669"/>
    <property type="project" value="InterPro"/>
</dbReference>
<feature type="transmembrane region" description="Helical" evidence="7">
    <location>
        <begin position="172"/>
        <end position="192"/>
    </location>
</feature>
<dbReference type="Gene3D" id="1.20.1250.20">
    <property type="entry name" value="MFS general substrate transporter like domains"/>
    <property type="match status" value="1"/>
</dbReference>
<feature type="transmembrane region" description="Helical" evidence="7">
    <location>
        <begin position="53"/>
        <end position="72"/>
    </location>
</feature>
<dbReference type="InterPro" id="IPR020846">
    <property type="entry name" value="MFS_dom"/>
</dbReference>
<feature type="transmembrane region" description="Helical" evidence="7">
    <location>
        <begin position="394"/>
        <end position="421"/>
    </location>
</feature>
<evidence type="ECO:0000256" key="7">
    <source>
        <dbReference type="SAM" id="Phobius"/>
    </source>
</evidence>